<dbReference type="Gene3D" id="1.10.390.10">
    <property type="entry name" value="Neutral Protease Domain 2"/>
    <property type="match status" value="1"/>
</dbReference>
<dbReference type="EMBL" id="JAAMPU010000107">
    <property type="protein sequence ID" value="NMH29159.1"/>
    <property type="molecule type" value="Genomic_DNA"/>
</dbReference>
<dbReference type="InterPro" id="IPR027268">
    <property type="entry name" value="Peptidase_M4/M1_CTD_sf"/>
</dbReference>
<sequence>MTARLDSDRKTISVEEKLTFRNETGQPLNEIVFNDWNNAFSTKDSPLGRRFSDEFIKSFHLAKEKERGSSQNLKITFADGSEAIWKRPEGSPDLIILQLPNKLSPGQSLDVSITFDSKIPSAKFTRYGYTDDGNYQLRDWLITPARFENGDFLRYNNQNLDDISNGFSDYEIDLSIPENLDLVCDLDVIKNSPGTYRLNGKNRNSFGLYIGDRSKFNLFTNDNINIENGIDGRKVTDIQKALIVDKISKFVTERIGDLPRGKIMVSEEDYARNPVYGLNQLPGFLAPFSDAYLYELKFLKTYLHNFLQQGLKLDQRKDNWIFDGYQVYLMMEYMEEFYPQGKMMGNIASLKLLKSFHLVNLNFNEQYAYYYMLMARRNLDQPIGFSKDRLIKFNEQIAGKYRAGLSFKYLDDYLGNETVPKSIKEFYTQASVNTSSRAAFENKLTTDSGKNLDWFFDTIIDSRDIIDYTFEDVEKTTDSISVKVKNRTGTTVPIPVFGVKGHNIVYKQWIDNIATDTIIKFPRNGAEKIVINYQNEVPEFNMRNNWKSLKNFPSLNRPLKFNFMKDLEDPFYNQVMYVPSFEYNLYDGIALGLRFHNKTLLEKPFTFDVSPSFGLKSKTLVGSGSVAYNQYFRNSRWYNARYSLSGNYFHYAPDALYYKINPMLILRRRETDFRENRKETLLIRDVIVHREATNYVIDDADQNENYNVFNLRYSNAYMEAIKTLNFQGDFQVSKNFGKVSGEVIYRHLFLNNRQLNLRLFAGAFLYNDTTNDFFSFALDRPTDYLFDYNYYGRSESSGLFSQQLILSEGGFKSMLQPAFANRWITTANASFNIWNWIELYGDAGFVKNKGFNPKFVYDSGVRLNLVTDYFELYFPVYSNLGWEVGQPNYGEKIRFIVTIDPKTLISLFTRKWL</sequence>
<protein>
    <submittedName>
        <fullName evidence="1">M1 family metallopeptidase</fullName>
    </submittedName>
</protein>
<evidence type="ECO:0000313" key="1">
    <source>
        <dbReference type="EMBL" id="NMH29159.1"/>
    </source>
</evidence>
<gene>
    <name evidence="1" type="ORF">G6047_14050</name>
</gene>
<reference evidence="1" key="1">
    <citation type="submission" date="2020-02" db="EMBL/GenBank/DDBJ databases">
        <title>Flavobacterium sp. genome.</title>
        <authorList>
            <person name="Jung H.S."/>
            <person name="Baek J.H."/>
            <person name="Jeon C.O."/>
        </authorList>
    </citation>
    <scope>NUCLEOTIDE SEQUENCE</scope>
    <source>
        <strain evidence="1">SE-s28</strain>
    </source>
</reference>
<dbReference type="AlphaFoldDB" id="A0A972JGL2"/>
<name>A0A972JGL2_9FLAO</name>
<dbReference type="Proteomes" id="UP000712080">
    <property type="component" value="Unassembled WGS sequence"/>
</dbReference>
<proteinExistence type="predicted"/>
<evidence type="ECO:0000313" key="2">
    <source>
        <dbReference type="Proteomes" id="UP000712080"/>
    </source>
</evidence>
<keyword evidence="2" id="KW-1185">Reference proteome</keyword>
<organism evidence="1 2">
    <name type="scientific">Flavobacterium silvaticum</name>
    <dbReference type="NCBI Taxonomy" id="1852020"/>
    <lineage>
        <taxon>Bacteria</taxon>
        <taxon>Pseudomonadati</taxon>
        <taxon>Bacteroidota</taxon>
        <taxon>Flavobacteriia</taxon>
        <taxon>Flavobacteriales</taxon>
        <taxon>Flavobacteriaceae</taxon>
        <taxon>Flavobacterium</taxon>
    </lineage>
</organism>
<comment type="caution">
    <text evidence="1">The sequence shown here is derived from an EMBL/GenBank/DDBJ whole genome shotgun (WGS) entry which is preliminary data.</text>
</comment>
<accession>A0A972JGL2</accession>